<dbReference type="PANTHER" id="PTHR12815:SF47">
    <property type="entry name" value="TRANSLOCATION AND ASSEMBLY MODULE SUBUNIT TAMA"/>
    <property type="match status" value="1"/>
</dbReference>
<feature type="domain" description="POTRA" evidence="12">
    <location>
        <begin position="209"/>
        <end position="274"/>
    </location>
</feature>
<dbReference type="EMBL" id="LNXW01000013">
    <property type="protein sequence ID" value="KTC79229.1"/>
    <property type="molecule type" value="Genomic_DNA"/>
</dbReference>
<dbReference type="Gene3D" id="3.10.20.310">
    <property type="entry name" value="membrane protein fhac"/>
    <property type="match status" value="3"/>
</dbReference>
<reference evidence="15 17" key="2">
    <citation type="submission" date="2018-12" db="EMBL/GenBank/DDBJ databases">
        <authorList>
            <consortium name="Pathogen Informatics"/>
        </authorList>
    </citation>
    <scope>NUCLEOTIDE SEQUENCE [LARGE SCALE GENOMIC DNA]</scope>
    <source>
        <strain evidence="15 17">NCTC11976</strain>
    </source>
</reference>
<sequence length="586" mass="65490">MYILKNDSYENQEDILSETSIETIVKKLIYLILLITCFALFAQSNDSVSITIYGVSGKVEANVEKRLNELQKLKPLAEFSLDELQEHVIQAVQPFGYFKAEVKLQRPTTHQLTVIIHPGPQVMISRLKIELLGEGSHNPMLRDAIKNIPIAPGSPLFTEQYEQTKLKLLDTAENQGYMRAGFKKSEILIDEENYTAEITLILDTGPLFYFGQVQFNPTYINPALLHRFVPFQPGQVYSGDKVLQLNNDLSNSGYFSSVLVKPQITENPTVPVQIYTEPVSKYSYTLGAGYGTDTGVRGRAALHVIPVNRQGHKFNLMAQGSFVQNALQAQYIIPGKNPIQDQYTLTGNFSNLNYSAGYSNSFLISLAQQHRITNYQRTLSINSLYEGFHYAFQQNTKQFLLYPKASITWSKTQDLLFSPSGYNVTINGLAANQILLSTINFAQASLDMKAAMRIEPLRLRLYGHAIQGFTAINNINQQPLSLALLLGGTDNLKAFSFNSIGPSRIISYAGFEIQKETKKNWYLIAFYDAGAIYNPNPLKSYYDAGGGLMWVSPIGPIKVGLAQAINGRWQRDSNGPRLVISMGPDL</sequence>
<dbReference type="InterPro" id="IPR000184">
    <property type="entry name" value="Bac_surfAg_D15"/>
</dbReference>
<dbReference type="Proteomes" id="UP000054921">
    <property type="component" value="Unassembled WGS sequence"/>
</dbReference>
<comment type="similarity">
    <text evidence="2">Belongs to the TamA family.</text>
</comment>
<keyword evidence="17" id="KW-1185">Reference proteome</keyword>
<keyword evidence="5" id="KW-0812">Transmembrane</keyword>
<evidence type="ECO:0000313" key="17">
    <source>
        <dbReference type="Proteomes" id="UP000277577"/>
    </source>
</evidence>
<evidence type="ECO:0000313" key="14">
    <source>
        <dbReference type="EMBL" id="KTC79229.1"/>
    </source>
</evidence>
<evidence type="ECO:0000256" key="10">
    <source>
        <dbReference type="ARBA" id="ARBA00093548"/>
    </source>
</evidence>
<comment type="subunit">
    <text evidence="10">Interacts with TamB to form the translocation and assembly module (TAM).</text>
</comment>
<dbReference type="AlphaFoldDB" id="A0A0W0S876"/>
<feature type="domain" description="TamA POTRA" evidence="13">
    <location>
        <begin position="50"/>
        <end position="118"/>
    </location>
</feature>
<keyword evidence="4" id="KW-1134">Transmembrane beta strand</keyword>
<reference evidence="14 16" key="1">
    <citation type="submission" date="2015-11" db="EMBL/GenBank/DDBJ databases">
        <title>Genomic analysis of 38 Legionella species identifies large and diverse effector repertoires.</title>
        <authorList>
            <person name="Burstein D."/>
            <person name="Amaro F."/>
            <person name="Zusman T."/>
            <person name="Lifshitz Z."/>
            <person name="Cohen O."/>
            <person name="Gilbert J.A."/>
            <person name="Pupko T."/>
            <person name="Shuman H.A."/>
            <person name="Segal G."/>
        </authorList>
    </citation>
    <scope>NUCLEOTIDE SEQUENCE [LARGE SCALE GENOMIC DNA]</scope>
    <source>
        <strain evidence="14 16">ORW</strain>
    </source>
</reference>
<dbReference type="InterPro" id="IPR010827">
    <property type="entry name" value="BamA/TamA_POTRA"/>
</dbReference>
<dbReference type="PATRIC" id="fig|28084.5.peg.1362"/>
<dbReference type="Pfam" id="PF07244">
    <property type="entry name" value="POTRA"/>
    <property type="match status" value="1"/>
</dbReference>
<dbReference type="InterPro" id="IPR035243">
    <property type="entry name" value="TamA_POTRA_Dom_1"/>
</dbReference>
<organism evidence="14 16">
    <name type="scientific">Legionella cherrii</name>
    <dbReference type="NCBI Taxonomy" id="28084"/>
    <lineage>
        <taxon>Bacteria</taxon>
        <taxon>Pseudomonadati</taxon>
        <taxon>Pseudomonadota</taxon>
        <taxon>Gammaproteobacteria</taxon>
        <taxon>Legionellales</taxon>
        <taxon>Legionellaceae</taxon>
        <taxon>Legionella</taxon>
    </lineage>
</organism>
<gene>
    <name evidence="14" type="ORF">Lche_1249</name>
    <name evidence="15" type="ORF">NCTC11976_01903</name>
</gene>
<dbReference type="Pfam" id="PF17243">
    <property type="entry name" value="POTRA_TamA_1"/>
    <property type="match status" value="1"/>
</dbReference>
<evidence type="ECO:0000313" key="15">
    <source>
        <dbReference type="EMBL" id="VEB36824.1"/>
    </source>
</evidence>
<dbReference type="Gene3D" id="2.40.160.50">
    <property type="entry name" value="membrane protein fhac: a member of the omp85/tpsb transporter family"/>
    <property type="match status" value="1"/>
</dbReference>
<evidence type="ECO:0000256" key="5">
    <source>
        <dbReference type="ARBA" id="ARBA00022692"/>
    </source>
</evidence>
<evidence type="ECO:0000256" key="7">
    <source>
        <dbReference type="ARBA" id="ARBA00023136"/>
    </source>
</evidence>
<keyword evidence="7" id="KW-0472">Membrane</keyword>
<accession>A0A0W0S876</accession>
<dbReference type="STRING" id="28084.Lche_1249"/>
<keyword evidence="6" id="KW-0732">Signal</keyword>
<dbReference type="Pfam" id="PF01103">
    <property type="entry name" value="Omp85"/>
    <property type="match status" value="1"/>
</dbReference>
<dbReference type="GO" id="GO:0097347">
    <property type="term" value="C:TAM protein secretion complex"/>
    <property type="evidence" value="ECO:0007669"/>
    <property type="project" value="TreeGrafter"/>
</dbReference>
<evidence type="ECO:0000256" key="2">
    <source>
        <dbReference type="ARBA" id="ARBA00010248"/>
    </source>
</evidence>
<evidence type="ECO:0000259" key="12">
    <source>
        <dbReference type="Pfam" id="PF07244"/>
    </source>
</evidence>
<comment type="subcellular location">
    <subcellularLocation>
        <location evidence="1">Cell outer membrane</location>
    </subcellularLocation>
</comment>
<dbReference type="GO" id="GO:0009279">
    <property type="term" value="C:cell outer membrane"/>
    <property type="evidence" value="ECO:0007669"/>
    <property type="project" value="UniProtKB-SubCell"/>
</dbReference>
<dbReference type="InterPro" id="IPR039910">
    <property type="entry name" value="D15-like"/>
</dbReference>
<keyword evidence="8" id="KW-0998">Cell outer membrane</keyword>
<evidence type="ECO:0000259" key="13">
    <source>
        <dbReference type="Pfam" id="PF17243"/>
    </source>
</evidence>
<dbReference type="Proteomes" id="UP000277577">
    <property type="component" value="Chromosome"/>
</dbReference>
<dbReference type="EMBL" id="LR134173">
    <property type="protein sequence ID" value="VEB36824.1"/>
    <property type="molecule type" value="Genomic_DNA"/>
</dbReference>
<evidence type="ECO:0000259" key="11">
    <source>
        <dbReference type="Pfam" id="PF01103"/>
    </source>
</evidence>
<name>A0A0W0S876_9GAMM</name>
<proteinExistence type="inferred from homology"/>
<dbReference type="GO" id="GO:0009306">
    <property type="term" value="P:protein secretion"/>
    <property type="evidence" value="ECO:0007669"/>
    <property type="project" value="TreeGrafter"/>
</dbReference>
<evidence type="ECO:0000256" key="3">
    <source>
        <dbReference type="ARBA" id="ARBA00015419"/>
    </source>
</evidence>
<evidence type="ECO:0000256" key="6">
    <source>
        <dbReference type="ARBA" id="ARBA00022729"/>
    </source>
</evidence>
<evidence type="ECO:0000313" key="16">
    <source>
        <dbReference type="Proteomes" id="UP000054921"/>
    </source>
</evidence>
<evidence type="ECO:0000256" key="4">
    <source>
        <dbReference type="ARBA" id="ARBA00022452"/>
    </source>
</evidence>
<dbReference type="PANTHER" id="PTHR12815">
    <property type="entry name" value="SORTING AND ASSEMBLY MACHINERY SAMM50 PROTEIN FAMILY MEMBER"/>
    <property type="match status" value="1"/>
</dbReference>
<evidence type="ECO:0000256" key="9">
    <source>
        <dbReference type="ARBA" id="ARBA00033063"/>
    </source>
</evidence>
<evidence type="ECO:0000256" key="8">
    <source>
        <dbReference type="ARBA" id="ARBA00023237"/>
    </source>
</evidence>
<feature type="domain" description="Bacterial surface antigen (D15)" evidence="11">
    <location>
        <begin position="340"/>
        <end position="583"/>
    </location>
</feature>
<evidence type="ECO:0000256" key="1">
    <source>
        <dbReference type="ARBA" id="ARBA00004442"/>
    </source>
</evidence>
<protein>
    <recommendedName>
        <fullName evidence="3">Translocation and assembly module subunit TamA</fullName>
    </recommendedName>
    <alternativeName>
        <fullName evidence="9">Autotransporter assembly factor TamA</fullName>
    </alternativeName>
</protein>